<protein>
    <submittedName>
        <fullName evidence="2">Uncharacterized protein</fullName>
    </submittedName>
</protein>
<evidence type="ECO:0000256" key="1">
    <source>
        <dbReference type="SAM" id="MobiDB-lite"/>
    </source>
</evidence>
<accession>A0A388MCA3</accession>
<dbReference type="PANTHER" id="PTHR34958">
    <property type="entry name" value="CONDITIONAL LOSS-OF-GROWTH 1"/>
    <property type="match status" value="1"/>
</dbReference>
<feature type="region of interest" description="Disordered" evidence="1">
    <location>
        <begin position="240"/>
        <end position="263"/>
    </location>
</feature>
<dbReference type="OrthoDB" id="1905883at2759"/>
<evidence type="ECO:0000313" key="2">
    <source>
        <dbReference type="EMBL" id="GBG92191.1"/>
    </source>
</evidence>
<feature type="region of interest" description="Disordered" evidence="1">
    <location>
        <begin position="1"/>
        <end position="36"/>
    </location>
</feature>
<feature type="region of interest" description="Disordered" evidence="1">
    <location>
        <begin position="1175"/>
        <end position="1207"/>
    </location>
</feature>
<dbReference type="STRING" id="69332.A0A388MCA3"/>
<dbReference type="SUPFAM" id="SSF48371">
    <property type="entry name" value="ARM repeat"/>
    <property type="match status" value="1"/>
</dbReference>
<comment type="caution">
    <text evidence="2">The sequence shown here is derived from an EMBL/GenBank/DDBJ whole genome shotgun (WGS) entry which is preliminary data.</text>
</comment>
<feature type="compositionally biased region" description="Basic and acidic residues" evidence="1">
    <location>
        <begin position="1328"/>
        <end position="1338"/>
    </location>
</feature>
<evidence type="ECO:0000313" key="3">
    <source>
        <dbReference type="Proteomes" id="UP000265515"/>
    </source>
</evidence>
<organism evidence="2 3">
    <name type="scientific">Chara braunii</name>
    <name type="common">Braun's stonewort</name>
    <dbReference type="NCBI Taxonomy" id="69332"/>
    <lineage>
        <taxon>Eukaryota</taxon>
        <taxon>Viridiplantae</taxon>
        <taxon>Streptophyta</taxon>
        <taxon>Charophyceae</taxon>
        <taxon>Charales</taxon>
        <taxon>Characeae</taxon>
        <taxon>Chara</taxon>
    </lineage>
</organism>
<dbReference type="Gramene" id="GBG92191">
    <property type="protein sequence ID" value="GBG92191"/>
    <property type="gene ID" value="CBR_g54636"/>
</dbReference>
<feature type="region of interest" description="Disordered" evidence="1">
    <location>
        <begin position="666"/>
        <end position="761"/>
    </location>
</feature>
<feature type="compositionally biased region" description="Low complexity" evidence="1">
    <location>
        <begin position="240"/>
        <end position="250"/>
    </location>
</feature>
<name>A0A388MCA3_CHABU</name>
<dbReference type="PANTHER" id="PTHR34958:SF1">
    <property type="entry name" value="ARMADILLO-LIKE HELICAL DOMAIN-CONTAINING PROTEIN"/>
    <property type="match status" value="1"/>
</dbReference>
<proteinExistence type="predicted"/>
<sequence length="1518" mass="159160">MNDPPGLGVDSVPGISQLQAGTQPAATSSQRQTKGPEPLRRAILECTQQHPAGGGTSAEAVRTLQHYFAQPATTDLAYGVLLDHALVEKDRSLQVTFRCVGLLKKYLFRYLPGPSTLQRIDSICSNLLGEIQLSAEAAVSANNYGISPSTPPHYASLVSGELSSWAYPGDTRALSPAALGKSLMYVKAIVARHLPSNGIIRSSGVIAPSGTIPASGLIPQSGIVAPSGIIGPSGLIGPSGPLGASSGTGSNKVGGGKTSSAASAGGIGGVEWMRRLAASDKESARAMVMSLPGMKKIRSEDDAYVCADILRWRWTGTSNSKTLPWAPAPVMLGSGGMARPCPEPMRTLVDTGAAAMLFASSAGPGIGAVGENERDLLRGWDLTTLSDPPLVCLHIRTVAAAKRVKGGDPSLPWDSEAPGATLRRRSRPLFHYRCYSEQQPLKLSDAEMEEVLGAVCMEATAMAATMSGLSSSSGSGTKPLHGESADIAASVLIKLLIDMYMADKRAASPLTLSLLQGMLASPSPAIRTRAFDLLLNLAVHAHLLEPLQVEEHTGALAGPGAPGLGRGVGPSPLGLPPRKRLLSAVASPPLPPSGMPRELPMSGLLRDHTSGNLMGPGAVYPVQQLAGGTGKGSDASEWSSGSLAAGDVDAAAKTSAVFSREGIIRASDPSGRAGGVLDPYRVGPGKENHPGSTSRGYQPEHVSRKDTETDGVLAVSPRADGTAGEGGGVNGQGNQRDPGVPEGGGAEAVPDGRGGKGGGGSVDPLAGTAAFEALLLAILKEMLLFLVQMEEKDEVVWASALSCLLFLTCDRGLVLRERLSGVDVRVFKELLELSSQCRWSEDLRAQLVHMATNLLYTEDPTSSTSWGGVKSDLDLAKLQKLGGIGFICAEYESAKSAESRKNLFGVIFDYALESHKQDLETAEKPVPKEEDVRGVATALMLADASESFVLAFRQGCPRVADGLAQNIVAAMGRDITSGWLNGELLLEVTKRLDVLADSHSHVSSDFSALVYVTLASEGLAPYPPAQGSKEAAMLARASAHFEGGRIDASMGWATLRALLHSSRASDRENGRAWLVELLLAQAVHSSMVGGTSKQKKTPLRKQLAMLETLARGKWGGANAGLGGVNSGEPAAPEVSSAVRLLCGLLRTENPIVRQNFLMVLERLLMRSEWAGAGEGSEFAMGPSSGGSTTGVDGGEGQNKEASASTACGPMEKPSAILGLMNAALWQLVASGNKDIVNTLQMCEIILSQLCVKQEMDTSAQSSRTSWQGNKWKQSNDGNVSSLRTASMVWRTGPNTPTSAGGPNVKRGGGGVGSGRGQWHTRTAGHADSAGKEKQRGSRESMPGSVVTAFLNGKAIVPTKLLMTMPTALLCWPLMQLAPSPSPVSVEDGLLATVVGSQGGGGSEGGAGDMRAAMLLLLIGKCRESRAALEEVGGERFFRSLLEDPDARIAYFASTYLLKRMMTEQAEQYRNVLHRLVFKAQQSNNEKILENPYLQLRGLLQAWNEPQPQMFSSSQQVGT</sequence>
<dbReference type="OMA" id="IRPRYNN"/>
<dbReference type="EMBL" id="BFEA01001013">
    <property type="protein sequence ID" value="GBG92191.1"/>
    <property type="molecule type" value="Genomic_DNA"/>
</dbReference>
<feature type="compositionally biased region" description="Gly residues" evidence="1">
    <location>
        <begin position="1306"/>
        <end position="1315"/>
    </location>
</feature>
<reference evidence="2 3" key="1">
    <citation type="journal article" date="2018" name="Cell">
        <title>The Chara Genome: Secondary Complexity and Implications for Plant Terrestrialization.</title>
        <authorList>
            <person name="Nishiyama T."/>
            <person name="Sakayama H."/>
            <person name="Vries J.D."/>
            <person name="Buschmann H."/>
            <person name="Saint-Marcoux D."/>
            <person name="Ullrich K.K."/>
            <person name="Haas F.B."/>
            <person name="Vanderstraeten L."/>
            <person name="Becker D."/>
            <person name="Lang D."/>
            <person name="Vosolsobe S."/>
            <person name="Rombauts S."/>
            <person name="Wilhelmsson P.K.I."/>
            <person name="Janitza P."/>
            <person name="Kern R."/>
            <person name="Heyl A."/>
            <person name="Rumpler F."/>
            <person name="Villalobos L.I.A.C."/>
            <person name="Clay J.M."/>
            <person name="Skokan R."/>
            <person name="Toyoda A."/>
            <person name="Suzuki Y."/>
            <person name="Kagoshima H."/>
            <person name="Schijlen E."/>
            <person name="Tajeshwar N."/>
            <person name="Catarino B."/>
            <person name="Hetherington A.J."/>
            <person name="Saltykova A."/>
            <person name="Bonnot C."/>
            <person name="Breuninger H."/>
            <person name="Symeonidi A."/>
            <person name="Radhakrishnan G.V."/>
            <person name="Van Nieuwerburgh F."/>
            <person name="Deforce D."/>
            <person name="Chang C."/>
            <person name="Karol K.G."/>
            <person name="Hedrich R."/>
            <person name="Ulvskov P."/>
            <person name="Glockner G."/>
            <person name="Delwiche C.F."/>
            <person name="Petrasek J."/>
            <person name="Van de Peer Y."/>
            <person name="Friml J."/>
            <person name="Beilby M."/>
            <person name="Dolan L."/>
            <person name="Kohara Y."/>
            <person name="Sugano S."/>
            <person name="Fujiyama A."/>
            <person name="Delaux P.-M."/>
            <person name="Quint M."/>
            <person name="TheiBen G."/>
            <person name="Hagemann M."/>
            <person name="Harholt J."/>
            <person name="Dunand C."/>
            <person name="Zachgo S."/>
            <person name="Langdale J."/>
            <person name="Maumus F."/>
            <person name="Straeten D.V.D."/>
            <person name="Gould S.B."/>
            <person name="Rensing S.A."/>
        </authorList>
    </citation>
    <scope>NUCLEOTIDE SEQUENCE [LARGE SCALE GENOMIC DNA]</scope>
    <source>
        <strain evidence="2 3">S276</strain>
    </source>
</reference>
<dbReference type="InterPro" id="IPR016024">
    <property type="entry name" value="ARM-type_fold"/>
</dbReference>
<feature type="region of interest" description="Disordered" evidence="1">
    <location>
        <begin position="1290"/>
        <end position="1342"/>
    </location>
</feature>
<keyword evidence="3" id="KW-1185">Reference proteome</keyword>
<feature type="compositionally biased region" description="Gly residues" evidence="1">
    <location>
        <begin position="1183"/>
        <end position="1196"/>
    </location>
</feature>
<gene>
    <name evidence="2" type="ORF">CBR_g54636</name>
</gene>
<feature type="compositionally biased region" description="Polar residues" evidence="1">
    <location>
        <begin position="14"/>
        <end position="33"/>
    </location>
</feature>
<dbReference type="Proteomes" id="UP000265515">
    <property type="component" value="Unassembled WGS sequence"/>
</dbReference>